<evidence type="ECO:0000259" key="9">
    <source>
        <dbReference type="Pfam" id="PF17921"/>
    </source>
</evidence>
<organism evidence="10">
    <name type="scientific">Anoplophora glabripennis</name>
    <name type="common">Asian longhorn beetle</name>
    <name type="synonym">Anoplophora nobilis</name>
    <dbReference type="NCBI Taxonomy" id="217634"/>
    <lineage>
        <taxon>Eukaryota</taxon>
        <taxon>Metazoa</taxon>
        <taxon>Ecdysozoa</taxon>
        <taxon>Arthropoda</taxon>
        <taxon>Hexapoda</taxon>
        <taxon>Insecta</taxon>
        <taxon>Pterygota</taxon>
        <taxon>Neoptera</taxon>
        <taxon>Endopterygota</taxon>
        <taxon>Coleoptera</taxon>
        <taxon>Polyphaga</taxon>
        <taxon>Cucujiformia</taxon>
        <taxon>Chrysomeloidea</taxon>
        <taxon>Cerambycidae</taxon>
        <taxon>Lamiinae</taxon>
        <taxon>Lamiini</taxon>
        <taxon>Anoplophora</taxon>
    </lineage>
</organism>
<proteinExistence type="predicted"/>
<dbReference type="Gene3D" id="1.10.340.70">
    <property type="match status" value="1"/>
</dbReference>
<feature type="non-terminal residue" evidence="10">
    <location>
        <position position="317"/>
    </location>
</feature>
<keyword evidence="6" id="KW-0378">Hydrolase</keyword>
<dbReference type="AlphaFoldDB" id="V5I9X4"/>
<feature type="non-terminal residue" evidence="10">
    <location>
        <position position="1"/>
    </location>
</feature>
<keyword evidence="3" id="KW-0548">Nucleotidyltransferase</keyword>
<dbReference type="PANTHER" id="PTHR37984">
    <property type="entry name" value="PROTEIN CBG26694"/>
    <property type="match status" value="1"/>
</dbReference>
<dbReference type="InterPro" id="IPR050951">
    <property type="entry name" value="Retrovirus_Pol_polyprotein"/>
</dbReference>
<evidence type="ECO:0000256" key="7">
    <source>
        <dbReference type="ARBA" id="ARBA00022918"/>
    </source>
</evidence>
<evidence type="ECO:0000313" key="10">
    <source>
        <dbReference type="EMBL" id="JAB66286.1"/>
    </source>
</evidence>
<dbReference type="FunFam" id="3.10.20.370:FF:000001">
    <property type="entry name" value="Retrovirus-related Pol polyprotein from transposon 17.6-like protein"/>
    <property type="match status" value="1"/>
</dbReference>
<gene>
    <name evidence="10" type="primary">POL2</name>
</gene>
<protein>
    <recommendedName>
        <fullName evidence="1">RNA-directed DNA polymerase</fullName>
        <ecNumber evidence="1">2.7.7.49</ecNumber>
    </recommendedName>
</protein>
<dbReference type="Pfam" id="PF17917">
    <property type="entry name" value="RT_RNaseH"/>
    <property type="match status" value="1"/>
</dbReference>
<accession>V5I9X4</accession>
<evidence type="ECO:0000256" key="6">
    <source>
        <dbReference type="ARBA" id="ARBA00022801"/>
    </source>
</evidence>
<evidence type="ECO:0000256" key="3">
    <source>
        <dbReference type="ARBA" id="ARBA00022695"/>
    </source>
</evidence>
<keyword evidence="5" id="KW-0255">Endonuclease</keyword>
<dbReference type="GO" id="GO:0016787">
    <property type="term" value="F:hydrolase activity"/>
    <property type="evidence" value="ECO:0007669"/>
    <property type="project" value="UniProtKB-KW"/>
</dbReference>
<dbReference type="GO" id="GO:0004519">
    <property type="term" value="F:endonuclease activity"/>
    <property type="evidence" value="ECO:0007669"/>
    <property type="project" value="UniProtKB-KW"/>
</dbReference>
<evidence type="ECO:0000256" key="5">
    <source>
        <dbReference type="ARBA" id="ARBA00022759"/>
    </source>
</evidence>
<feature type="domain" description="Integrase zinc-binding" evidence="9">
    <location>
        <begin position="226"/>
        <end position="279"/>
    </location>
</feature>
<dbReference type="InterPro" id="IPR041588">
    <property type="entry name" value="Integrase_H2C2"/>
</dbReference>
<dbReference type="InterPro" id="IPR041373">
    <property type="entry name" value="RT_RNaseH"/>
</dbReference>
<sequence>KELVTSNSVLTYYNPGLPIYVTCDASSYGVGAVLSHIIDGIEKPVMFMSSTLSDTEQKYSNLEREALAIMVAVKKFHKFLYGRKFILITDHQPLQYIFGKNKGIPASAAARITRWAITLSGYQYDIQYKKGSSISNADGLSRLPCKSKTDISDFIYSFNLVDKIPLNSTDISKEVNKDLVLIKVKDFTISGWPKFIADENIKPFFKRRNELSVEQNCILIGNKVIIPKALQMDVLKLFHEQHNGIVRTKMLIRSYCWWPTMNVDIEKFISSCDICQYNQNFTKSSTLLPWPNAPHNFYRVHVDFFFKFKFTFLILVD</sequence>
<dbReference type="GO" id="GO:0003964">
    <property type="term" value="F:RNA-directed DNA polymerase activity"/>
    <property type="evidence" value="ECO:0007669"/>
    <property type="project" value="UniProtKB-KW"/>
</dbReference>
<evidence type="ECO:0000256" key="4">
    <source>
        <dbReference type="ARBA" id="ARBA00022722"/>
    </source>
</evidence>
<name>V5I9X4_ANOGL</name>
<dbReference type="CDD" id="cd09274">
    <property type="entry name" value="RNase_HI_RT_Ty3"/>
    <property type="match status" value="1"/>
</dbReference>
<keyword evidence="2" id="KW-0808">Transferase</keyword>
<dbReference type="EC" id="2.7.7.49" evidence="1"/>
<evidence type="ECO:0000256" key="2">
    <source>
        <dbReference type="ARBA" id="ARBA00022679"/>
    </source>
</evidence>
<dbReference type="SUPFAM" id="SSF56672">
    <property type="entry name" value="DNA/RNA polymerases"/>
    <property type="match status" value="1"/>
</dbReference>
<dbReference type="Gene3D" id="3.10.20.370">
    <property type="match status" value="1"/>
</dbReference>
<feature type="domain" description="Reverse transcriptase RNase H-like" evidence="8">
    <location>
        <begin position="15"/>
        <end position="122"/>
    </location>
</feature>
<evidence type="ECO:0000256" key="1">
    <source>
        <dbReference type="ARBA" id="ARBA00012493"/>
    </source>
</evidence>
<dbReference type="PANTHER" id="PTHR37984:SF5">
    <property type="entry name" value="PROTEIN NYNRIN-LIKE"/>
    <property type="match status" value="1"/>
</dbReference>
<keyword evidence="4" id="KW-0540">Nuclease</keyword>
<keyword evidence="7" id="KW-0695">RNA-directed DNA polymerase</keyword>
<dbReference type="FunFam" id="1.10.340.70:FF:000003">
    <property type="entry name" value="Protein CBG25708"/>
    <property type="match status" value="1"/>
</dbReference>
<dbReference type="Pfam" id="PF17921">
    <property type="entry name" value="Integrase_H2C2"/>
    <property type="match status" value="1"/>
</dbReference>
<dbReference type="InterPro" id="IPR043502">
    <property type="entry name" value="DNA/RNA_pol_sf"/>
</dbReference>
<dbReference type="EMBL" id="GALX01002180">
    <property type="protein sequence ID" value="JAB66286.1"/>
    <property type="molecule type" value="Transcribed_RNA"/>
</dbReference>
<reference evidence="10" key="1">
    <citation type="submission" date="2013-07" db="EMBL/GenBank/DDBJ databases">
        <title>Midgut Transcriptome Profiling of Anoplphora glabripennis, a Lignocellulose Degrading, Wood-Boring Cerambycid.</title>
        <authorList>
            <person name="Scully E.D."/>
            <person name="Hoover K."/>
            <person name="Carlson J.E."/>
            <person name="Tien M."/>
            <person name="Geib S.M."/>
        </authorList>
    </citation>
    <scope>NUCLEOTIDE SEQUENCE</scope>
</reference>
<evidence type="ECO:0000259" key="8">
    <source>
        <dbReference type="Pfam" id="PF17917"/>
    </source>
</evidence>